<evidence type="ECO:0000313" key="3">
    <source>
        <dbReference type="EMBL" id="UZF47756.1"/>
    </source>
</evidence>
<feature type="compositionally biased region" description="Polar residues" evidence="1">
    <location>
        <begin position="1"/>
        <end position="16"/>
    </location>
</feature>
<dbReference type="Pfam" id="PF03781">
    <property type="entry name" value="FGE-sulfatase"/>
    <property type="match status" value="1"/>
</dbReference>
<evidence type="ECO:0000256" key="1">
    <source>
        <dbReference type="SAM" id="MobiDB-lite"/>
    </source>
</evidence>
<dbReference type="GO" id="GO:0120147">
    <property type="term" value="F:formylglycine-generating oxidase activity"/>
    <property type="evidence" value="ECO:0007669"/>
    <property type="project" value="TreeGrafter"/>
</dbReference>
<dbReference type="Proteomes" id="UP001162740">
    <property type="component" value="Chromosome"/>
</dbReference>
<accession>A0AA46X0A8</accession>
<dbReference type="EMBL" id="CP083974">
    <property type="protein sequence ID" value="UZF47756.1"/>
    <property type="molecule type" value="Genomic_DNA"/>
</dbReference>
<dbReference type="InterPro" id="IPR005532">
    <property type="entry name" value="SUMF_dom"/>
</dbReference>
<gene>
    <name evidence="3" type="ORF">KUM34_023510</name>
</gene>
<dbReference type="RefSeq" id="WP_229581462.1">
    <property type="nucleotide sequence ID" value="NZ_CP083974.1"/>
</dbReference>
<reference evidence="3 4" key="1">
    <citation type="journal article" date="2021" name="Front. Microbiol.">
        <title>Bacterial Transformation of Aromatic Monomers in Softwood Black Liquor.</title>
        <authorList>
            <person name="Navas L.E."/>
            <person name="Dexter G."/>
            <person name="Liu J."/>
            <person name="Levy-Booth D."/>
            <person name="Cho M."/>
            <person name="Jang S.K."/>
            <person name="Mansfield S.D."/>
            <person name="Renneckar S."/>
            <person name="Mohn W.W."/>
            <person name="Eltis L.D."/>
        </authorList>
    </citation>
    <scope>NUCLEOTIDE SEQUENCE [LARGE SCALE GENOMIC DNA]</scope>
    <source>
        <strain evidence="3 4">GD02</strain>
    </source>
</reference>
<dbReference type="InterPro" id="IPR016187">
    <property type="entry name" value="CTDL_fold"/>
</dbReference>
<sequence length="321" mass="35551">MSDTSPCCAPSSTTAGRSPVPLSTKAAQSVSERTTRPRPRIGLEDIPGGTFAMGDHFDEGYPQDGERPVHDVALPGFRLAATAVTNAQFAAFVNDTGHVTTAEQFGVSAVFHLAFDGDTSDVVRRVDRTPWWLAVKGADWRHPDGPRSTISERQNHPVVHVSWEDASAYCTWAGTRLPTEAEWEYAARGGLDGRRFAWGDELMPRGQWRCNIWQGNFPVNNTEEDGYLTTAPVKSYRPNGYGLWQMAGNVWEWCQDWFDPTYYERSPGHSPTGPDDGTHRVIRGGSYLCHSSYCHRYRVSARSSNTPESTASNIGFRCAGD</sequence>
<dbReference type="AlphaFoldDB" id="A0AA46X0A8"/>
<dbReference type="PANTHER" id="PTHR23150">
    <property type="entry name" value="SULFATASE MODIFYING FACTOR 1, 2"/>
    <property type="match status" value="1"/>
</dbReference>
<evidence type="ECO:0000313" key="4">
    <source>
        <dbReference type="Proteomes" id="UP001162740"/>
    </source>
</evidence>
<dbReference type="InterPro" id="IPR042095">
    <property type="entry name" value="SUMF_sf"/>
</dbReference>
<dbReference type="SUPFAM" id="SSF56436">
    <property type="entry name" value="C-type lectin-like"/>
    <property type="match status" value="1"/>
</dbReference>
<dbReference type="Gene3D" id="3.90.1580.10">
    <property type="entry name" value="paralog of FGE (formylglycine-generating enzyme)"/>
    <property type="match status" value="1"/>
</dbReference>
<organism evidence="3 4">
    <name type="scientific">Rhodococcus rhodochrous</name>
    <dbReference type="NCBI Taxonomy" id="1829"/>
    <lineage>
        <taxon>Bacteria</taxon>
        <taxon>Bacillati</taxon>
        <taxon>Actinomycetota</taxon>
        <taxon>Actinomycetes</taxon>
        <taxon>Mycobacteriales</taxon>
        <taxon>Nocardiaceae</taxon>
        <taxon>Rhodococcus</taxon>
    </lineage>
</organism>
<feature type="region of interest" description="Disordered" evidence="1">
    <location>
        <begin position="1"/>
        <end position="48"/>
    </location>
</feature>
<feature type="domain" description="Sulfatase-modifying factor enzyme-like" evidence="2">
    <location>
        <begin position="46"/>
        <end position="319"/>
    </location>
</feature>
<dbReference type="PANTHER" id="PTHR23150:SF19">
    <property type="entry name" value="FORMYLGLYCINE-GENERATING ENZYME"/>
    <property type="match status" value="1"/>
</dbReference>
<dbReference type="InterPro" id="IPR051043">
    <property type="entry name" value="Sulfatase_Mod_Factor_Kinase"/>
</dbReference>
<name>A0AA46X0A8_RHORH</name>
<proteinExistence type="predicted"/>
<evidence type="ECO:0000259" key="2">
    <source>
        <dbReference type="Pfam" id="PF03781"/>
    </source>
</evidence>
<protein>
    <submittedName>
        <fullName evidence="3">Formylglycine-generating enzyme family protein</fullName>
    </submittedName>
</protein>